<reference evidence="2 3" key="1">
    <citation type="journal article" date="2011" name="Proc. Natl. Acad. Sci. U.S.A.">
        <title>Evolutionary erosion of yeast sex chromosomes by mating-type switching accidents.</title>
        <authorList>
            <person name="Gordon J.L."/>
            <person name="Armisen D."/>
            <person name="Proux-Wera E."/>
            <person name="Oheigeartaigh S.S."/>
            <person name="Byrne K.P."/>
            <person name="Wolfe K.H."/>
        </authorList>
    </citation>
    <scope>NUCLEOTIDE SEQUENCE [LARGE SCALE GENOMIC DNA]</scope>
    <source>
        <strain evidence="3">ATCC 34711 / CBS 6284 / DSM 70876 / NBRC 10599 / NRRL Y-10934 / UCD 77-7</strain>
    </source>
</reference>
<dbReference type="HOGENOM" id="CLU_071381_0_0_1"/>
<dbReference type="EMBL" id="HE806316">
    <property type="protein sequence ID" value="CCH58248.1"/>
    <property type="molecule type" value="Genomic_DNA"/>
</dbReference>
<feature type="compositionally biased region" description="Basic and acidic residues" evidence="1">
    <location>
        <begin position="286"/>
        <end position="297"/>
    </location>
</feature>
<sequence length="297" mass="34089">MSFIEDYYRAQTKIPQRLNHNVLFGSVDLLTQPEFLVENNIRYFIGENIPTQELATIANGPNSPFNTVPDALMLNFDKDFNPRNHDQIDQTTSLFVQHNTSSLQNIISSVVEGNTRISQNGPMTPNPDRVKISDLLYGDISHYYPSSTFNDMYKDKFITFNDLLTIIKQFDYNGNVLIFGRSNTDEHLYALLVSSVLKSNPQYKAYDALQFVKSLRNTDEVMHDERIYWYSGLVDYYKIVRSREINWGLNFAMNKQAYNATPSSMKKRSGLPSPTTSFASITHVSDNSEIRSKRSRG</sequence>
<dbReference type="eggNOG" id="ENOG502S3NH">
    <property type="taxonomic scope" value="Eukaryota"/>
</dbReference>
<feature type="region of interest" description="Disordered" evidence="1">
    <location>
        <begin position="262"/>
        <end position="297"/>
    </location>
</feature>
<protein>
    <submittedName>
        <fullName evidence="2">Uncharacterized protein</fullName>
    </submittedName>
</protein>
<evidence type="ECO:0000313" key="2">
    <source>
        <dbReference type="EMBL" id="CCH58248.1"/>
    </source>
</evidence>
<dbReference type="RefSeq" id="XP_004177767.1">
    <property type="nucleotide sequence ID" value="XM_004177719.1"/>
</dbReference>
<proteinExistence type="predicted"/>
<feature type="compositionally biased region" description="Polar residues" evidence="1">
    <location>
        <begin position="272"/>
        <end position="285"/>
    </location>
</feature>
<organism evidence="2 3">
    <name type="scientific">Henningerozyma blattae (strain ATCC 34711 / CBS 6284 / DSM 70876 / NBRC 10599 / NRRL Y-10934 / UCD 77-7)</name>
    <name type="common">Yeast</name>
    <name type="synonym">Tetrapisispora blattae</name>
    <dbReference type="NCBI Taxonomy" id="1071380"/>
    <lineage>
        <taxon>Eukaryota</taxon>
        <taxon>Fungi</taxon>
        <taxon>Dikarya</taxon>
        <taxon>Ascomycota</taxon>
        <taxon>Saccharomycotina</taxon>
        <taxon>Saccharomycetes</taxon>
        <taxon>Saccharomycetales</taxon>
        <taxon>Saccharomycetaceae</taxon>
        <taxon>Henningerozyma</taxon>
    </lineage>
</organism>
<dbReference type="FunCoup" id="I2GVU6">
    <property type="interactions" value="99"/>
</dbReference>
<dbReference type="GeneID" id="14493221"/>
<evidence type="ECO:0000313" key="3">
    <source>
        <dbReference type="Proteomes" id="UP000002866"/>
    </source>
</evidence>
<dbReference type="AlphaFoldDB" id="I2GVU6"/>
<dbReference type="KEGG" id="tbl:TBLA_0A04540"/>
<gene>
    <name evidence="2" type="primary">TBLA0A04540</name>
    <name evidence="2" type="ORF">TBLA_0A04540</name>
</gene>
<evidence type="ECO:0000256" key="1">
    <source>
        <dbReference type="SAM" id="MobiDB-lite"/>
    </source>
</evidence>
<dbReference type="InParanoid" id="I2GVU6"/>
<dbReference type="Proteomes" id="UP000002866">
    <property type="component" value="Chromosome 1"/>
</dbReference>
<dbReference type="OMA" id="DVIMINF"/>
<keyword evidence="3" id="KW-1185">Reference proteome</keyword>
<accession>I2GVU6</accession>
<dbReference type="OrthoDB" id="4069549at2759"/>
<name>I2GVU6_HENB6</name>